<gene>
    <name evidence="1" type="ORF">STRTUCAR8_05558</name>
</gene>
<keyword evidence="2" id="KW-1185">Reference proteome</keyword>
<dbReference type="AlphaFoldDB" id="L7EZP0"/>
<proteinExistence type="predicted"/>
<dbReference type="PATRIC" id="fig|698760.3.peg.6945"/>
<accession>L7EZP0</accession>
<sequence>MPERPAALDGLLGYVACNLPDEEDTTAKTRAAIAPLEQKIREARAQERAELRGATLAAASEHLRTTLFPTVYEDAGQRTAEGVTRAASELLRMVSDPAIPTATWPSQQALDKATLDVPIAISIVYAVRGRPDVPDEYNETRTIRPREITLTYRAASDGQLGRIHAYVKGWWMQGDARVPMDSVGRHFTGDPAGWPKWLAAEARQHDPGQPS</sequence>
<comment type="caution">
    <text evidence="1">The sequence shown here is derived from an EMBL/GenBank/DDBJ whole genome shotgun (WGS) entry which is preliminary data.</text>
</comment>
<dbReference type="EMBL" id="AEJB01000475">
    <property type="protein sequence ID" value="ELP64171.1"/>
    <property type="molecule type" value="Genomic_DNA"/>
</dbReference>
<reference evidence="1 2" key="1">
    <citation type="journal article" date="2011" name="Plasmid">
        <title>Streptomyces turgidiscabies Car8 contains a modular pathogenicity island that shares virulence genes with other actinobacterial plant pathogens.</title>
        <authorList>
            <person name="Huguet-Tapia J.C."/>
            <person name="Badger J.H."/>
            <person name="Loria R."/>
            <person name="Pettis G.S."/>
        </authorList>
    </citation>
    <scope>NUCLEOTIDE SEQUENCE [LARGE SCALE GENOMIC DNA]</scope>
    <source>
        <strain evidence="1 2">Car8</strain>
    </source>
</reference>
<dbReference type="Proteomes" id="UP000010931">
    <property type="component" value="Unassembled WGS sequence"/>
</dbReference>
<evidence type="ECO:0000313" key="2">
    <source>
        <dbReference type="Proteomes" id="UP000010931"/>
    </source>
</evidence>
<dbReference type="GeneID" id="97399379"/>
<protein>
    <submittedName>
        <fullName evidence="1">Uncharacterized protein</fullName>
    </submittedName>
</protein>
<organism evidence="1 2">
    <name type="scientific">Streptomyces turgidiscabies (strain Car8)</name>
    <dbReference type="NCBI Taxonomy" id="698760"/>
    <lineage>
        <taxon>Bacteria</taxon>
        <taxon>Bacillati</taxon>
        <taxon>Actinomycetota</taxon>
        <taxon>Actinomycetes</taxon>
        <taxon>Kitasatosporales</taxon>
        <taxon>Streptomycetaceae</taxon>
        <taxon>Streptomyces</taxon>
    </lineage>
</organism>
<evidence type="ECO:0000313" key="1">
    <source>
        <dbReference type="EMBL" id="ELP64171.1"/>
    </source>
</evidence>
<name>L7EZP0_STRT8</name>
<dbReference type="RefSeq" id="WP_006380854.1">
    <property type="nucleotide sequence ID" value="NZ_AEJB01000475.1"/>
</dbReference>